<evidence type="ECO:0000313" key="3">
    <source>
        <dbReference type="Proteomes" id="UP000664073"/>
    </source>
</evidence>
<accession>A0A939KQZ1</accession>
<sequence length="77" mass="8225">MGGKSNAAHFAEQRFRGSQKASGSGHFRSPEADRGQPLGPINGLLARQVSSDNTDKLMFAHDECQSGMLVGIWHGVS</sequence>
<comment type="caution">
    <text evidence="2">The sequence shown here is derived from an EMBL/GenBank/DDBJ whole genome shotgun (WGS) entry which is preliminary data.</text>
</comment>
<feature type="region of interest" description="Disordered" evidence="1">
    <location>
        <begin position="1"/>
        <end position="42"/>
    </location>
</feature>
<proteinExistence type="predicted"/>
<gene>
    <name evidence="2" type="ORF">J2D77_13290</name>
</gene>
<evidence type="ECO:0000313" key="2">
    <source>
        <dbReference type="EMBL" id="MBO1326124.1"/>
    </source>
</evidence>
<organism evidence="2 3">
    <name type="scientific">Acetobacter garciniae</name>
    <dbReference type="NCBI Taxonomy" id="2817435"/>
    <lineage>
        <taxon>Bacteria</taxon>
        <taxon>Pseudomonadati</taxon>
        <taxon>Pseudomonadota</taxon>
        <taxon>Alphaproteobacteria</taxon>
        <taxon>Acetobacterales</taxon>
        <taxon>Acetobacteraceae</taxon>
        <taxon>Acetobacter</taxon>
    </lineage>
</organism>
<keyword evidence="3" id="KW-1185">Reference proteome</keyword>
<protein>
    <submittedName>
        <fullName evidence="2">Uncharacterized protein</fullName>
    </submittedName>
</protein>
<reference evidence="2" key="1">
    <citation type="submission" date="2021-03" db="EMBL/GenBank/DDBJ databases">
        <title>The complete genome sequence of Acetobacter sp. TBRC 12339.</title>
        <authorList>
            <person name="Charoenyingcharoen P."/>
            <person name="Yukphan P."/>
        </authorList>
    </citation>
    <scope>NUCLEOTIDE SEQUENCE</scope>
    <source>
        <strain evidence="2">TBRC 12339</strain>
    </source>
</reference>
<evidence type="ECO:0000256" key="1">
    <source>
        <dbReference type="SAM" id="MobiDB-lite"/>
    </source>
</evidence>
<dbReference type="EMBL" id="JAFVMH010000007">
    <property type="protein sequence ID" value="MBO1326124.1"/>
    <property type="molecule type" value="Genomic_DNA"/>
</dbReference>
<dbReference type="Proteomes" id="UP000664073">
    <property type="component" value="Unassembled WGS sequence"/>
</dbReference>
<dbReference type="AlphaFoldDB" id="A0A939KQZ1"/>
<name>A0A939KQZ1_9PROT</name>